<evidence type="ECO:0000313" key="2">
    <source>
        <dbReference type="RefSeq" id="XP_031574439.1"/>
    </source>
</evidence>
<dbReference type="GeneID" id="116308195"/>
<keyword evidence="1" id="KW-1185">Reference proteome</keyword>
<sequence length="118" mass="13787">MCHLYPSDVPSFYFRISRLSRFSSAFSILPFQARCAIHPLCPPSFHERPPTLRNFILLHGLCDLLSQDISHFFLQIFLTKPKYNFSLKGDRDGQNVKCKLQHVTQVYSSFNLKKRSLH</sequence>
<name>A0A6P8J495_ACTTE</name>
<dbReference type="Proteomes" id="UP000515163">
    <property type="component" value="Unplaced"/>
</dbReference>
<accession>A0A6P8J495</accession>
<dbReference type="InParanoid" id="A0A6P8J495"/>
<reference evidence="2" key="1">
    <citation type="submission" date="2025-08" db="UniProtKB">
        <authorList>
            <consortium name="RefSeq"/>
        </authorList>
    </citation>
    <scope>IDENTIFICATION</scope>
    <source>
        <tissue evidence="2">Tentacle</tissue>
    </source>
</reference>
<dbReference type="KEGG" id="aten:116308195"/>
<dbReference type="RefSeq" id="XP_031574439.1">
    <property type="nucleotide sequence ID" value="XM_031718579.1"/>
</dbReference>
<organism evidence="1 2">
    <name type="scientific">Actinia tenebrosa</name>
    <name type="common">Australian red waratah sea anemone</name>
    <dbReference type="NCBI Taxonomy" id="6105"/>
    <lineage>
        <taxon>Eukaryota</taxon>
        <taxon>Metazoa</taxon>
        <taxon>Cnidaria</taxon>
        <taxon>Anthozoa</taxon>
        <taxon>Hexacorallia</taxon>
        <taxon>Actiniaria</taxon>
        <taxon>Actiniidae</taxon>
        <taxon>Actinia</taxon>
    </lineage>
</organism>
<evidence type="ECO:0000313" key="1">
    <source>
        <dbReference type="Proteomes" id="UP000515163"/>
    </source>
</evidence>
<proteinExistence type="predicted"/>
<dbReference type="AlphaFoldDB" id="A0A6P8J495"/>
<protein>
    <submittedName>
        <fullName evidence="2">Uncharacterized protein LOC116308195</fullName>
    </submittedName>
</protein>
<gene>
    <name evidence="2" type="primary">LOC116308195</name>
</gene>